<comment type="caution">
    <text evidence="2">The sequence shown here is derived from an EMBL/GenBank/DDBJ whole genome shotgun (WGS) entry which is preliminary data.</text>
</comment>
<evidence type="ECO:0000256" key="1">
    <source>
        <dbReference type="SAM" id="Phobius"/>
    </source>
</evidence>
<proteinExistence type="predicted"/>
<evidence type="ECO:0000313" key="2">
    <source>
        <dbReference type="EMBL" id="HIY78195.1"/>
    </source>
</evidence>
<evidence type="ECO:0000313" key="3">
    <source>
        <dbReference type="Proteomes" id="UP000824135"/>
    </source>
</evidence>
<dbReference type="AlphaFoldDB" id="A0A9D2CG61"/>
<name>A0A9D2CG61_9FIRM</name>
<reference evidence="2" key="1">
    <citation type="journal article" date="2021" name="PeerJ">
        <title>Extensive microbial diversity within the chicken gut microbiome revealed by metagenomics and culture.</title>
        <authorList>
            <person name="Gilroy R."/>
            <person name="Ravi A."/>
            <person name="Getino M."/>
            <person name="Pursley I."/>
            <person name="Horton D.L."/>
            <person name="Alikhan N.F."/>
            <person name="Baker D."/>
            <person name="Gharbi K."/>
            <person name="Hall N."/>
            <person name="Watson M."/>
            <person name="Adriaenssens E.M."/>
            <person name="Foster-Nyarko E."/>
            <person name="Jarju S."/>
            <person name="Secka A."/>
            <person name="Antonio M."/>
            <person name="Oren A."/>
            <person name="Chaudhuri R.R."/>
            <person name="La Ragione R."/>
            <person name="Hildebrand F."/>
            <person name="Pallen M.J."/>
        </authorList>
    </citation>
    <scope>NUCLEOTIDE SEQUENCE</scope>
    <source>
        <strain evidence="2">CHK199-9574</strain>
    </source>
</reference>
<feature type="transmembrane region" description="Helical" evidence="1">
    <location>
        <begin position="46"/>
        <end position="65"/>
    </location>
</feature>
<feature type="transmembrane region" description="Helical" evidence="1">
    <location>
        <begin position="20"/>
        <end position="40"/>
    </location>
</feature>
<gene>
    <name evidence="2" type="ORF">H9728_04045</name>
</gene>
<dbReference type="EMBL" id="DXCO01000030">
    <property type="protein sequence ID" value="HIY78195.1"/>
    <property type="molecule type" value="Genomic_DNA"/>
</dbReference>
<protein>
    <submittedName>
        <fullName evidence="2">Uncharacterized protein</fullName>
    </submittedName>
</protein>
<keyword evidence="1" id="KW-0472">Membrane</keyword>
<accession>A0A9D2CG61</accession>
<keyword evidence="1" id="KW-0812">Transmembrane</keyword>
<reference evidence="2" key="2">
    <citation type="submission" date="2021-04" db="EMBL/GenBank/DDBJ databases">
        <authorList>
            <person name="Gilroy R."/>
        </authorList>
    </citation>
    <scope>NUCLEOTIDE SEQUENCE</scope>
    <source>
        <strain evidence="2">CHK199-9574</strain>
    </source>
</reference>
<dbReference type="Proteomes" id="UP000824135">
    <property type="component" value="Unassembled WGS sequence"/>
</dbReference>
<organism evidence="2 3">
    <name type="scientific">Candidatus Borkfalkia excrementavium</name>
    <dbReference type="NCBI Taxonomy" id="2838505"/>
    <lineage>
        <taxon>Bacteria</taxon>
        <taxon>Bacillati</taxon>
        <taxon>Bacillota</taxon>
        <taxon>Clostridia</taxon>
        <taxon>Christensenellales</taxon>
        <taxon>Christensenellaceae</taxon>
        <taxon>Candidatus Borkfalkia</taxon>
    </lineage>
</organism>
<sequence length="173" mass="19449">MRKKEKEEVIVKRYGRGILIGYAALCLAAAVLGAVMLWMSEWSFDSWYYVCCVAVGAGGFLWTVARIVRHSRTPKNLVVLRGSVLCAFTDAGRQEFRPEEIQFVDEDPIRKRSRTYDKGELDISLKDGRHIEIKYADGLTMAKERLLELKTLAQAGLETNALSGEEMTEVAKG</sequence>
<keyword evidence="1" id="KW-1133">Transmembrane helix</keyword>